<evidence type="ECO:0000313" key="3">
    <source>
        <dbReference type="Proteomes" id="UP000034539"/>
    </source>
</evidence>
<dbReference type="InterPro" id="IPR002847">
    <property type="entry name" value="F420-0_gamma-glut_ligase-dom"/>
</dbReference>
<dbReference type="SUPFAM" id="SSF144010">
    <property type="entry name" value="CofE-like"/>
    <property type="match status" value="1"/>
</dbReference>
<accession>A0A0G0T8Q7</accession>
<protein>
    <recommendedName>
        <fullName evidence="1">Coenzyme F420:L-glutamate ligase-like domain-containing protein</fullName>
    </recommendedName>
</protein>
<feature type="domain" description="Coenzyme F420:L-glutamate ligase-like" evidence="1">
    <location>
        <begin position="8"/>
        <end position="185"/>
    </location>
</feature>
<dbReference type="Proteomes" id="UP000034539">
    <property type="component" value="Unassembled WGS sequence"/>
</dbReference>
<evidence type="ECO:0000259" key="1">
    <source>
        <dbReference type="Pfam" id="PF01996"/>
    </source>
</evidence>
<evidence type="ECO:0000313" key="2">
    <source>
        <dbReference type="EMBL" id="KKR34247.1"/>
    </source>
</evidence>
<dbReference type="Gene3D" id="3.30.1330.100">
    <property type="entry name" value="CofE-like"/>
    <property type="match status" value="1"/>
</dbReference>
<name>A0A0G0T8Q7_9BACT</name>
<dbReference type="GO" id="GO:0052618">
    <property type="term" value="F:coenzyme F420-0:L-glutamate ligase activity"/>
    <property type="evidence" value="ECO:0007669"/>
    <property type="project" value="TreeGrafter"/>
</dbReference>
<dbReference type="Pfam" id="PF01996">
    <property type="entry name" value="F420_ligase"/>
    <property type="match status" value="1"/>
</dbReference>
<sequence length="228" mass="25671">MEILNKYVKEVKNKTVIAITSKIISICEGRVVEIGKADKDKLIREESELYLPPDKKYNFSLTIKNNVMIASSGIDESNGNGYYVLWPEDPQKSANKIREYLVKRFKVKSVGVIIVDSKTTPLRWGVTGVAIAHSGFEALNNYIGTPDIFGRLFKVEKVNVADGLAASAVLAMGEGREQTPVAIIEDVPFVHFQKRNPTKKELEELHIPMKDDLYYELLKNVKWKKGGK</sequence>
<comment type="caution">
    <text evidence="2">The sequence shown here is derived from an EMBL/GenBank/DDBJ whole genome shotgun (WGS) entry which is preliminary data.</text>
</comment>
<dbReference type="EMBL" id="LBXN01000004">
    <property type="protein sequence ID" value="KKR34247.1"/>
    <property type="molecule type" value="Genomic_DNA"/>
</dbReference>
<gene>
    <name evidence="2" type="ORF">UT63_C0004G0034</name>
</gene>
<dbReference type="PANTHER" id="PTHR47917:SF1">
    <property type="entry name" value="COENZYME F420:L-GLUTAMATE LIGASE"/>
    <property type="match status" value="1"/>
</dbReference>
<organism evidence="2 3">
    <name type="scientific">Candidatus Gottesmanbacteria bacterium GW2011_GWC2_39_8</name>
    <dbReference type="NCBI Taxonomy" id="1618450"/>
    <lineage>
        <taxon>Bacteria</taxon>
        <taxon>Candidatus Gottesmaniibacteriota</taxon>
    </lineage>
</organism>
<dbReference type="PANTHER" id="PTHR47917">
    <property type="match status" value="1"/>
</dbReference>
<dbReference type="AlphaFoldDB" id="A0A0G0T8Q7"/>
<proteinExistence type="predicted"/>
<reference evidence="2 3" key="1">
    <citation type="journal article" date="2015" name="Nature">
        <title>rRNA introns, odd ribosomes, and small enigmatic genomes across a large radiation of phyla.</title>
        <authorList>
            <person name="Brown C.T."/>
            <person name="Hug L.A."/>
            <person name="Thomas B.C."/>
            <person name="Sharon I."/>
            <person name="Castelle C.J."/>
            <person name="Singh A."/>
            <person name="Wilkins M.J."/>
            <person name="Williams K.H."/>
            <person name="Banfield J.F."/>
        </authorList>
    </citation>
    <scope>NUCLEOTIDE SEQUENCE [LARGE SCALE GENOMIC DNA]</scope>
</reference>